<dbReference type="Gene3D" id="3.20.20.140">
    <property type="entry name" value="Metal-dependent hydrolases"/>
    <property type="match status" value="1"/>
</dbReference>
<dbReference type="CDD" id="cd01296">
    <property type="entry name" value="Imidazolone-5PH"/>
    <property type="match status" value="1"/>
</dbReference>
<dbReference type="UniPathway" id="UPA00379">
    <property type="reaction ID" value="UER00551"/>
</dbReference>
<feature type="domain" description="Amidohydrolase-related" evidence="8">
    <location>
        <begin position="76"/>
        <end position="417"/>
    </location>
</feature>
<feature type="binding site" evidence="7">
    <location>
        <position position="157"/>
    </location>
    <ligand>
        <name>N-formimidoyl-L-glutamate</name>
        <dbReference type="ChEBI" id="CHEBI:58928"/>
    </ligand>
</feature>
<comment type="function">
    <text evidence="7">Catalyzes the hydrolytic cleavage of the carbon-nitrogen bond in imidazolone-5-propanoate to yield N-formimidoyl-L-glutamate. It is the third step in the universal histidine degradation pathway.</text>
</comment>
<protein>
    <recommendedName>
        <fullName evidence="1 7">Imidazolonepropionase</fullName>
        <ecNumber evidence="1 7">3.5.2.7</ecNumber>
    </recommendedName>
    <alternativeName>
        <fullName evidence="7">Imidazolone-5-propionate hydrolase</fullName>
    </alternativeName>
</protein>
<comment type="subcellular location">
    <subcellularLocation>
        <location evidence="7">Cytoplasm</location>
    </subcellularLocation>
</comment>
<evidence type="ECO:0000256" key="4">
    <source>
        <dbReference type="ARBA" id="ARBA00022808"/>
    </source>
</evidence>
<dbReference type="EC" id="3.5.2.7" evidence="1 7"/>
<feature type="binding site" evidence="7">
    <location>
        <position position="331"/>
    </location>
    <ligand>
        <name>N-formimidoyl-L-glutamate</name>
        <dbReference type="ChEBI" id="CHEBI:58928"/>
    </ligand>
</feature>
<dbReference type="GO" id="GO:0019557">
    <property type="term" value="P:L-histidine catabolic process to glutamate and formate"/>
    <property type="evidence" value="ECO:0007669"/>
    <property type="project" value="UniProtKB-UniPathway"/>
</dbReference>
<dbReference type="GO" id="GO:0050480">
    <property type="term" value="F:imidazolonepropionase activity"/>
    <property type="evidence" value="ECO:0007669"/>
    <property type="project" value="UniProtKB-UniRule"/>
</dbReference>
<feature type="binding site" evidence="7">
    <location>
        <position position="87"/>
    </location>
    <ligand>
        <name>Zn(2+)</name>
        <dbReference type="ChEBI" id="CHEBI:29105"/>
    </ligand>
</feature>
<feature type="binding site" evidence="7">
    <location>
        <position position="157"/>
    </location>
    <ligand>
        <name>4-imidazolone-5-propanoate</name>
        <dbReference type="ChEBI" id="CHEBI:77893"/>
    </ligand>
</feature>
<dbReference type="GO" id="GO:0005737">
    <property type="term" value="C:cytoplasm"/>
    <property type="evidence" value="ECO:0007669"/>
    <property type="project" value="UniProtKB-SubCell"/>
</dbReference>
<dbReference type="PANTHER" id="PTHR42752">
    <property type="entry name" value="IMIDAZOLONEPROPIONASE"/>
    <property type="match status" value="1"/>
</dbReference>
<evidence type="ECO:0000256" key="5">
    <source>
        <dbReference type="ARBA" id="ARBA00022833"/>
    </source>
</evidence>
<feature type="binding site" evidence="7">
    <location>
        <position position="190"/>
    </location>
    <ligand>
        <name>4-imidazolone-5-propanoate</name>
        <dbReference type="ChEBI" id="CHEBI:77893"/>
    </ligand>
</feature>
<dbReference type="Gene3D" id="2.30.40.10">
    <property type="entry name" value="Urease, subunit C, domain 1"/>
    <property type="match status" value="1"/>
</dbReference>
<dbReference type="InterPro" id="IPR006680">
    <property type="entry name" value="Amidohydro-rel"/>
</dbReference>
<evidence type="ECO:0000259" key="8">
    <source>
        <dbReference type="Pfam" id="PF01979"/>
    </source>
</evidence>
<dbReference type="InterPro" id="IPR011059">
    <property type="entry name" value="Metal-dep_hydrolase_composite"/>
</dbReference>
<dbReference type="HAMAP" id="MF_00372">
    <property type="entry name" value="HutI"/>
    <property type="match status" value="1"/>
</dbReference>
<keyword evidence="3 7" id="KW-0378">Hydrolase</keyword>
<dbReference type="EMBL" id="JACCBX010000007">
    <property type="protein sequence ID" value="NYE06815.1"/>
    <property type="molecule type" value="Genomic_DNA"/>
</dbReference>
<comment type="cofactor">
    <cofactor evidence="7">
        <name>Zn(2+)</name>
        <dbReference type="ChEBI" id="CHEBI:29105"/>
    </cofactor>
    <cofactor evidence="7">
        <name>Fe(3+)</name>
        <dbReference type="ChEBI" id="CHEBI:29034"/>
    </cofactor>
    <text evidence="7">Binds 1 zinc or iron ion per subunit.</text>
</comment>
<evidence type="ECO:0000313" key="9">
    <source>
        <dbReference type="EMBL" id="NYE06815.1"/>
    </source>
</evidence>
<evidence type="ECO:0000256" key="2">
    <source>
        <dbReference type="ARBA" id="ARBA00022723"/>
    </source>
</evidence>
<evidence type="ECO:0000256" key="6">
    <source>
        <dbReference type="ARBA" id="ARBA00023004"/>
    </source>
</evidence>
<dbReference type="GO" id="GO:0019556">
    <property type="term" value="P:L-histidine catabolic process to glutamate and formamide"/>
    <property type="evidence" value="ECO:0007669"/>
    <property type="project" value="UniProtKB-UniRule"/>
</dbReference>
<feature type="binding site" evidence="7">
    <location>
        <position position="329"/>
    </location>
    <ligand>
        <name>Fe(3+)</name>
        <dbReference type="ChEBI" id="CHEBI:29034"/>
    </ligand>
</feature>
<dbReference type="SUPFAM" id="SSF51556">
    <property type="entry name" value="Metallo-dependent hydrolases"/>
    <property type="match status" value="1"/>
</dbReference>
<dbReference type="FunFam" id="3.20.20.140:FF:000007">
    <property type="entry name" value="Imidazolonepropionase"/>
    <property type="match status" value="1"/>
</dbReference>
<dbReference type="Pfam" id="PF01979">
    <property type="entry name" value="Amidohydro_1"/>
    <property type="match status" value="1"/>
</dbReference>
<keyword evidence="5 7" id="KW-0862">Zinc</keyword>
<dbReference type="InterPro" id="IPR005920">
    <property type="entry name" value="HutI"/>
</dbReference>
<feature type="binding site" evidence="7">
    <location>
        <position position="94"/>
    </location>
    <ligand>
        <name>4-imidazolone-5-propanoate</name>
        <dbReference type="ChEBI" id="CHEBI:77893"/>
    </ligand>
</feature>
<feature type="binding site" evidence="7">
    <location>
        <position position="334"/>
    </location>
    <ligand>
        <name>4-imidazolone-5-propanoate</name>
        <dbReference type="ChEBI" id="CHEBI:77893"/>
    </ligand>
</feature>
<gene>
    <name evidence="7" type="primary">hutI</name>
    <name evidence="9" type="ORF">F4694_003595</name>
</gene>
<keyword evidence="7" id="KW-0963">Cytoplasm</keyword>
<feature type="binding site" evidence="7">
    <location>
        <position position="255"/>
    </location>
    <ligand>
        <name>Zn(2+)</name>
        <dbReference type="ChEBI" id="CHEBI:29105"/>
    </ligand>
</feature>
<name>A0A852TFI5_9BACI</name>
<dbReference type="InterPro" id="IPR032466">
    <property type="entry name" value="Metal_Hydrolase"/>
</dbReference>
<dbReference type="Proteomes" id="UP000548423">
    <property type="component" value="Unassembled WGS sequence"/>
</dbReference>
<proteinExistence type="inferred from homology"/>
<feature type="binding site" evidence="7">
    <location>
        <position position="87"/>
    </location>
    <ligand>
        <name>Fe(3+)</name>
        <dbReference type="ChEBI" id="CHEBI:29034"/>
    </ligand>
</feature>
<evidence type="ECO:0000313" key="10">
    <source>
        <dbReference type="Proteomes" id="UP000548423"/>
    </source>
</evidence>
<feature type="binding site" evidence="7">
    <location>
        <position position="329"/>
    </location>
    <ligand>
        <name>Zn(2+)</name>
        <dbReference type="ChEBI" id="CHEBI:29105"/>
    </ligand>
</feature>
<comment type="similarity">
    <text evidence="7">Belongs to the metallo-dependent hydrolases superfamily. HutI family.</text>
</comment>
<accession>A0A852TFI5</accession>
<keyword evidence="6 7" id="KW-0408">Iron</keyword>
<keyword evidence="4 7" id="KW-0369">Histidine metabolism</keyword>
<keyword evidence="2 7" id="KW-0479">Metal-binding</keyword>
<feature type="binding site" evidence="7">
    <location>
        <position position="85"/>
    </location>
    <ligand>
        <name>Zn(2+)</name>
        <dbReference type="ChEBI" id="CHEBI:29105"/>
    </ligand>
</feature>
<feature type="binding site" evidence="7">
    <location>
        <position position="333"/>
    </location>
    <ligand>
        <name>N-formimidoyl-L-glutamate</name>
        <dbReference type="ChEBI" id="CHEBI:58928"/>
    </ligand>
</feature>
<comment type="catalytic activity">
    <reaction evidence="7">
        <text>4-imidazolone-5-propanoate + H2O = N-formimidoyl-L-glutamate</text>
        <dbReference type="Rhea" id="RHEA:23660"/>
        <dbReference type="ChEBI" id="CHEBI:15377"/>
        <dbReference type="ChEBI" id="CHEBI:58928"/>
        <dbReference type="ChEBI" id="CHEBI:77893"/>
        <dbReference type="EC" id="3.5.2.7"/>
    </reaction>
</comment>
<dbReference type="GO" id="GO:0008270">
    <property type="term" value="F:zinc ion binding"/>
    <property type="evidence" value="ECO:0007669"/>
    <property type="project" value="UniProtKB-UniRule"/>
</dbReference>
<evidence type="ECO:0000256" key="7">
    <source>
        <dbReference type="HAMAP-Rule" id="MF_00372"/>
    </source>
</evidence>
<dbReference type="SUPFAM" id="SSF51338">
    <property type="entry name" value="Composite domain of metallo-dependent hydrolases"/>
    <property type="match status" value="1"/>
</dbReference>
<dbReference type="AlphaFoldDB" id="A0A852TFI5"/>
<sequence>MSKPIFIRNASQLVTLQGSSHAPLVKEAMSELGLVKNGSVWIENGVICGVGLDEELFVKYEKRLGEAEIVDASGKLVTPGLVDPHTHLVFAGSRENEFNMRLQGATYMEIMNSGGGIHATTKKTKSASHEELFNESFERLNQFLRHGVTTVEAKSGYGMEWETELKQLEVAKMLNEKHDIDIVPTFMGAHAVPKEYKDNPDDFVELLIDEMIPKVAELGLAEFNDVFCEHGVFTPEQSKRILEAGKRHGLIPKIHADEIEPYEGAELAAEVGAISADHLLRASEKGMKAMAEKGVVGVLLPGTAYFLMAESANGRKMIDLGVPVALSTDCNPGSSPTVSLPFIMNLGCLKMGMTPAEVITAATINAAHAINRGREIGSLEVGKKADITIFNVDNYMKLQYSYGVNHTHTVVKSGKVVLRGGQLIEELSLSKN</sequence>
<feature type="binding site" evidence="7">
    <location>
        <position position="258"/>
    </location>
    <ligand>
        <name>4-imidazolone-5-propanoate</name>
        <dbReference type="ChEBI" id="CHEBI:77893"/>
    </ligand>
</feature>
<comment type="pathway">
    <text evidence="7">Amino-acid degradation; L-histidine degradation into L-glutamate; N-formimidoyl-L-glutamate from L-histidine: step 3/3.</text>
</comment>
<reference evidence="10" key="1">
    <citation type="submission" date="2020-07" db="EMBL/GenBank/DDBJ databases">
        <authorList>
            <person name="Partida-Martinez L."/>
            <person name="Huntemann M."/>
            <person name="Clum A."/>
            <person name="Wang J."/>
            <person name="Palaniappan K."/>
            <person name="Ritter S."/>
            <person name="Chen I.-M."/>
            <person name="Stamatis D."/>
            <person name="Reddy T."/>
            <person name="O'Malley R."/>
            <person name="Daum C."/>
            <person name="Shapiro N."/>
            <person name="Ivanova N."/>
            <person name="Kyrpides N."/>
            <person name="Woyke T."/>
        </authorList>
    </citation>
    <scope>NUCLEOTIDE SEQUENCE [LARGE SCALE GENOMIC DNA]</scope>
    <source>
        <strain evidence="10">AT2.8</strain>
    </source>
</reference>
<comment type="caution">
    <text evidence="9">The sequence shown here is derived from an EMBL/GenBank/DDBJ whole genome shotgun (WGS) entry which is preliminary data.</text>
</comment>
<evidence type="ECO:0000256" key="1">
    <source>
        <dbReference type="ARBA" id="ARBA00012864"/>
    </source>
</evidence>
<dbReference type="PANTHER" id="PTHR42752:SF1">
    <property type="entry name" value="IMIDAZOLONEPROPIONASE-RELATED"/>
    <property type="match status" value="1"/>
</dbReference>
<dbReference type="NCBIfam" id="TIGR01224">
    <property type="entry name" value="hutI"/>
    <property type="match status" value="1"/>
</dbReference>
<organism evidence="9 10">
    <name type="scientific">Neobacillus niacini</name>
    <dbReference type="NCBI Taxonomy" id="86668"/>
    <lineage>
        <taxon>Bacteria</taxon>
        <taxon>Bacillati</taxon>
        <taxon>Bacillota</taxon>
        <taxon>Bacilli</taxon>
        <taxon>Bacillales</taxon>
        <taxon>Bacillaceae</taxon>
        <taxon>Neobacillus</taxon>
    </lineage>
</organism>
<reference evidence="10" key="2">
    <citation type="submission" date="2020-08" db="EMBL/GenBank/DDBJ databases">
        <title>The Agave Microbiome: Exploring the role of microbial communities in plant adaptations to desert environments.</title>
        <authorList>
            <person name="Partida-Martinez L.P."/>
        </authorList>
    </citation>
    <scope>NUCLEOTIDE SEQUENCE [LARGE SCALE GENOMIC DNA]</scope>
    <source>
        <strain evidence="10">AT2.8</strain>
    </source>
</reference>
<evidence type="ECO:0000256" key="3">
    <source>
        <dbReference type="ARBA" id="ARBA00022801"/>
    </source>
</evidence>
<feature type="binding site" evidence="7">
    <location>
        <position position="255"/>
    </location>
    <ligand>
        <name>Fe(3+)</name>
        <dbReference type="ChEBI" id="CHEBI:29034"/>
    </ligand>
</feature>
<dbReference type="GO" id="GO:0005506">
    <property type="term" value="F:iron ion binding"/>
    <property type="evidence" value="ECO:0007669"/>
    <property type="project" value="UniProtKB-UniRule"/>
</dbReference>
<feature type="binding site" evidence="7">
    <location>
        <position position="85"/>
    </location>
    <ligand>
        <name>Fe(3+)</name>
        <dbReference type="ChEBI" id="CHEBI:29034"/>
    </ligand>
</feature>